<proteinExistence type="predicted"/>
<protein>
    <submittedName>
        <fullName evidence="1">DUF2961 domain-containing protein</fullName>
    </submittedName>
</protein>
<keyword evidence="2" id="KW-1185">Reference proteome</keyword>
<dbReference type="RefSeq" id="WP_308448099.1">
    <property type="nucleotide sequence ID" value="NZ_JAJEQC010000001.1"/>
</dbReference>
<gene>
    <name evidence="1" type="ORF">LKD31_00135</name>
</gene>
<dbReference type="Proteomes" id="UP001199424">
    <property type="component" value="Unassembled WGS sequence"/>
</dbReference>
<dbReference type="AlphaFoldDB" id="A0AAE3AHN4"/>
<comment type="caution">
    <text evidence="1">The sequence shown here is derived from an EMBL/GenBank/DDBJ whole genome shotgun (WGS) entry which is preliminary data.</text>
</comment>
<organism evidence="1 2">
    <name type="scientific">Hominenteromicrobium mulieris</name>
    <dbReference type="NCBI Taxonomy" id="2885357"/>
    <lineage>
        <taxon>Bacteria</taxon>
        <taxon>Bacillati</taxon>
        <taxon>Bacillota</taxon>
        <taxon>Clostridia</taxon>
        <taxon>Eubacteriales</taxon>
        <taxon>Oscillospiraceae</taxon>
        <taxon>Hominenteromicrobium</taxon>
    </lineage>
</organism>
<name>A0AAE3AHN4_9FIRM</name>
<dbReference type="EMBL" id="JAJEQC010000001">
    <property type="protein sequence ID" value="MCC2135431.1"/>
    <property type="molecule type" value="Genomic_DNA"/>
</dbReference>
<sequence>MTLFKMENRRNFGFSAENPTGTKGGGTRAKDCEKLSPCIQIQPGETVTLCDTDGPGMVTHMWFTGYVGHSFILRIYWENNEQPSVEAPFSAFFGCAYDENFSDRDGNYPVLNSAAMLVAPGRGFNSYFEMPFRKHCRITMENRGEKPETLFYMISGWYGEIPENSGYFHATYRQEHPVQKGRSYVILDGVHGKGCFAGVTLASGMNGHNTCWVEGEAKMYIDGDAYPTMNYTGTEDYFGGSYGFGNDIYLNRYQTFSGLYTGLYAILGDTKEMYNHQKRFMLYRWHVKDPVYFDEDFKMTIDNLGWTGPRYDDYTSVAYWYQTEPKPVPFTLPEDKELIME</sequence>
<reference evidence="1" key="1">
    <citation type="submission" date="2021-10" db="EMBL/GenBank/DDBJ databases">
        <title>Anaerobic single-cell dispensing facilitates the cultivation of human gut bacteria.</title>
        <authorList>
            <person name="Afrizal A."/>
        </authorList>
    </citation>
    <scope>NUCLEOTIDE SEQUENCE</scope>
    <source>
        <strain evidence="1">CLA-AA-H250</strain>
    </source>
</reference>
<evidence type="ECO:0000313" key="2">
    <source>
        <dbReference type="Proteomes" id="UP001199424"/>
    </source>
</evidence>
<dbReference type="Pfam" id="PF11175">
    <property type="entry name" value="DUF2961"/>
    <property type="match status" value="1"/>
</dbReference>
<dbReference type="Gene3D" id="2.60.120.1390">
    <property type="match status" value="1"/>
</dbReference>
<evidence type="ECO:0000313" key="1">
    <source>
        <dbReference type="EMBL" id="MCC2135431.1"/>
    </source>
</evidence>
<accession>A0AAE3AHN4</accession>
<dbReference type="InterPro" id="IPR021345">
    <property type="entry name" value="DUF2961"/>
</dbReference>